<reference evidence="10" key="1">
    <citation type="submission" date="2004-08" db="EMBL/GenBank/DDBJ databases">
        <authorList>
            <person name="Bouget F.-Y."/>
            <person name="Schwartz C."/>
            <person name="Camasses A."/>
            <person name="Corellou F."/>
            <person name="de Oliveira Manes C.M."/>
            <person name="Moulanger M."/>
            <person name="Ferraz C."/>
            <person name="Demaille J."/>
            <person name="Moreau H."/>
            <person name="Derelle E."/>
            <person name="Delseny M."/>
            <person name="Cooke R."/>
            <person name="Rombault S."/>
        </authorList>
    </citation>
    <scope>NUCLEOTIDE SEQUENCE</scope>
</reference>
<keyword evidence="4 6" id="KW-0539">Nucleus</keyword>
<feature type="compositionally biased region" description="Polar residues" evidence="7">
    <location>
        <begin position="195"/>
        <end position="218"/>
    </location>
</feature>
<dbReference type="InterPro" id="IPR045281">
    <property type="entry name" value="CONSTANS-like"/>
</dbReference>
<keyword evidence="3" id="KW-0090">Biological rhythms</keyword>
<dbReference type="Pfam" id="PF00072">
    <property type="entry name" value="Response_reg"/>
    <property type="match status" value="1"/>
</dbReference>
<feature type="domain" description="Response regulatory" evidence="8">
    <location>
        <begin position="57"/>
        <end position="186"/>
    </location>
</feature>
<evidence type="ECO:0000313" key="10">
    <source>
        <dbReference type="EMBL" id="AAU14274.1"/>
    </source>
</evidence>
<feature type="compositionally biased region" description="Basic and acidic residues" evidence="7">
    <location>
        <begin position="255"/>
        <end position="272"/>
    </location>
</feature>
<dbReference type="SMART" id="SM00448">
    <property type="entry name" value="REC"/>
    <property type="match status" value="1"/>
</dbReference>
<feature type="compositionally biased region" description="Basic and acidic residues" evidence="7">
    <location>
        <begin position="545"/>
        <end position="557"/>
    </location>
</feature>
<feature type="compositionally biased region" description="Basic and acidic residues" evidence="7">
    <location>
        <begin position="1"/>
        <end position="22"/>
    </location>
</feature>
<protein>
    <submittedName>
        <fullName evidence="10">APRR-like protein</fullName>
    </submittedName>
    <submittedName>
        <fullName evidence="11">Signal transduction response regulator, receiver domain</fullName>
    </submittedName>
</protein>
<dbReference type="RefSeq" id="XP_022840220.1">
    <property type="nucleotide sequence ID" value="XM_022982725.1"/>
</dbReference>
<reference evidence="11 12" key="2">
    <citation type="journal article" date="2006" name="Proc. Natl. Acad. Sci. U.S.A.">
        <title>Genome analysis of the smallest free-living eukaryote Ostreococcus tauri unveils many unique features.</title>
        <authorList>
            <person name="Derelle E."/>
            <person name="Ferraz C."/>
            <person name="Rombauts S."/>
            <person name="Rouze P."/>
            <person name="Worden A.Z."/>
            <person name="Robbens S."/>
            <person name="Partensky F."/>
            <person name="Degroeve S."/>
            <person name="Echeynie S."/>
            <person name="Cooke R."/>
            <person name="Saeys Y."/>
            <person name="Wuyts J."/>
            <person name="Jabbari K."/>
            <person name="Bowler C."/>
            <person name="Panaud O."/>
            <person name="Piegu B."/>
            <person name="Ball S.G."/>
            <person name="Ral J.-P."/>
            <person name="Bouget F.-Y."/>
            <person name="Piganeau G."/>
            <person name="De Baets B."/>
            <person name="Picard A."/>
            <person name="Delseny M."/>
            <person name="Demaille J."/>
            <person name="Van de Peer Y."/>
            <person name="Moreau H."/>
        </authorList>
    </citation>
    <scope>NUCLEOTIDE SEQUENCE [LARGE SCALE GENOMIC DNA]</scope>
    <source>
        <strain evidence="11 12">OTTH0595</strain>
    </source>
</reference>
<dbReference type="GO" id="GO:0005634">
    <property type="term" value="C:nucleus"/>
    <property type="evidence" value="ECO:0007669"/>
    <property type="project" value="UniProtKB-SubCell"/>
</dbReference>
<dbReference type="GO" id="GO:0003700">
    <property type="term" value="F:DNA-binding transcription factor activity"/>
    <property type="evidence" value="ECO:0007669"/>
    <property type="project" value="TreeGrafter"/>
</dbReference>
<feature type="domain" description="CCT" evidence="9">
    <location>
        <begin position="473"/>
        <end position="515"/>
    </location>
</feature>
<dbReference type="Proteomes" id="UP000009170">
    <property type="component" value="Unassembled WGS sequence"/>
</dbReference>
<organism evidence="10">
    <name type="scientific">Ostreococcus tauri</name>
    <name type="common">Marine green alga</name>
    <dbReference type="NCBI Taxonomy" id="70448"/>
    <lineage>
        <taxon>Eukaryota</taxon>
        <taxon>Viridiplantae</taxon>
        <taxon>Chlorophyta</taxon>
        <taxon>Mamiellophyceae</taxon>
        <taxon>Mamiellales</taxon>
        <taxon>Bathycoccaceae</taxon>
        <taxon>Ostreococcus</taxon>
    </lineage>
</organism>
<dbReference type="GO" id="GO:0048511">
    <property type="term" value="P:rhythmic process"/>
    <property type="evidence" value="ECO:0007669"/>
    <property type="project" value="UniProtKB-KW"/>
</dbReference>
<evidence type="ECO:0000256" key="1">
    <source>
        <dbReference type="ARBA" id="ARBA00004123"/>
    </source>
</evidence>
<comment type="similarity">
    <text evidence="2">Belongs to the ARR-like family.</text>
</comment>
<evidence type="ECO:0000256" key="4">
    <source>
        <dbReference type="ARBA" id="ARBA00023242"/>
    </source>
</evidence>
<evidence type="ECO:0000256" key="2">
    <source>
        <dbReference type="ARBA" id="ARBA00010330"/>
    </source>
</evidence>
<feature type="compositionally biased region" description="Gly residues" evidence="7">
    <location>
        <begin position="223"/>
        <end position="239"/>
    </location>
</feature>
<dbReference type="PANTHER" id="PTHR31319">
    <property type="entry name" value="ZINC FINGER PROTEIN CONSTANS-LIKE 4"/>
    <property type="match status" value="1"/>
</dbReference>
<evidence type="ECO:0000256" key="6">
    <source>
        <dbReference type="PROSITE-ProRule" id="PRU00357"/>
    </source>
</evidence>
<dbReference type="Gene3D" id="3.40.50.2300">
    <property type="match status" value="1"/>
</dbReference>
<proteinExistence type="inferred from homology"/>
<dbReference type="SUPFAM" id="SSF52172">
    <property type="entry name" value="CheY-like"/>
    <property type="match status" value="1"/>
</dbReference>
<evidence type="ECO:0000259" key="9">
    <source>
        <dbReference type="PROSITE" id="PS51017"/>
    </source>
</evidence>
<dbReference type="EMBL" id="CAID01000013">
    <property type="protein sequence ID" value="CEG00138.1"/>
    <property type="molecule type" value="Genomic_DNA"/>
</dbReference>
<reference evidence="11" key="3">
    <citation type="journal article" date="2014" name="BMC Genomics">
        <title>An improved genome of the model marine alga Ostreococcus tauri unfolds by assessing Illumina de novo assemblies.</title>
        <authorList>
            <person name="Blanc-Mathieu R."/>
            <person name="Verhelst B."/>
            <person name="Derelle E."/>
            <person name="Rombauts S."/>
            <person name="Bouget F.Y."/>
            <person name="Carre I."/>
            <person name="Chateau A."/>
            <person name="Eyre-Walker A."/>
            <person name="Grimsley N."/>
            <person name="Moreau H."/>
            <person name="Piegu B."/>
            <person name="Rivals E."/>
            <person name="Schackwitz W."/>
            <person name="Van de Peer Y."/>
            <person name="Piganeau G."/>
        </authorList>
    </citation>
    <scope>NUCLEOTIDE SEQUENCE</scope>
    <source>
        <strain evidence="11">RCC4221</strain>
    </source>
</reference>
<feature type="region of interest" description="Disordered" evidence="7">
    <location>
        <begin position="179"/>
        <end position="309"/>
    </location>
</feature>
<dbReference type="GO" id="GO:0000160">
    <property type="term" value="P:phosphorelay signal transduction system"/>
    <property type="evidence" value="ECO:0007669"/>
    <property type="project" value="InterPro"/>
</dbReference>
<feature type="region of interest" description="Disordered" evidence="7">
    <location>
        <begin position="498"/>
        <end position="580"/>
    </location>
</feature>
<dbReference type="InterPro" id="IPR011006">
    <property type="entry name" value="CheY-like_superfamily"/>
</dbReference>
<dbReference type="FunCoup" id="Q5IFN7">
    <property type="interactions" value="24"/>
</dbReference>
<evidence type="ECO:0000259" key="8">
    <source>
        <dbReference type="PROSITE" id="PS50110"/>
    </source>
</evidence>
<dbReference type="Pfam" id="PF06203">
    <property type="entry name" value="CCT"/>
    <property type="match status" value="1"/>
</dbReference>
<dbReference type="PROSITE" id="PS50110">
    <property type="entry name" value="RESPONSE_REGULATORY"/>
    <property type="match status" value="1"/>
</dbReference>
<dbReference type="STRING" id="70448.Q5IFN7"/>
<keyword evidence="12" id="KW-1185">Reference proteome</keyword>
<dbReference type="PANTHER" id="PTHR31319:SF110">
    <property type="entry name" value="CCT MOTIF FAMILY PROTEIN"/>
    <property type="match status" value="1"/>
</dbReference>
<dbReference type="InterPro" id="IPR010402">
    <property type="entry name" value="CCT_domain"/>
</dbReference>
<feature type="compositionally biased region" description="Basic and acidic residues" evidence="7">
    <location>
        <begin position="28"/>
        <end position="37"/>
    </location>
</feature>
<evidence type="ECO:0000256" key="7">
    <source>
        <dbReference type="SAM" id="MobiDB-lite"/>
    </source>
</evidence>
<feature type="compositionally biased region" description="Basic and acidic residues" evidence="7">
    <location>
        <begin position="566"/>
        <end position="580"/>
    </location>
</feature>
<dbReference type="AlphaFoldDB" id="Q5IFN7"/>
<evidence type="ECO:0000313" key="12">
    <source>
        <dbReference type="Proteomes" id="UP000009170"/>
    </source>
</evidence>
<dbReference type="EMBL" id="AY740079">
    <property type="protein sequence ID" value="AAU14274.1"/>
    <property type="molecule type" value="Genomic_DNA"/>
</dbReference>
<evidence type="ECO:0000256" key="5">
    <source>
        <dbReference type="PROSITE-ProRule" id="PRU00169"/>
    </source>
</evidence>
<evidence type="ECO:0000313" key="11">
    <source>
        <dbReference type="EMBL" id="CEG00138.1"/>
    </source>
</evidence>
<comment type="subcellular location">
    <subcellularLocation>
        <location evidence="1 6">Nucleus</location>
    </subcellularLocation>
</comment>
<dbReference type="GeneID" id="9835750"/>
<dbReference type="KEGG" id="ota:OT_ostta13g01820"/>
<feature type="compositionally biased region" description="Gly residues" evidence="7">
    <location>
        <begin position="275"/>
        <end position="301"/>
    </location>
</feature>
<feature type="modified residue" description="4-aspartylphosphate" evidence="5">
    <location>
        <position position="117"/>
    </location>
</feature>
<feature type="compositionally biased region" description="Basic and acidic residues" evidence="7">
    <location>
        <begin position="179"/>
        <end position="194"/>
    </location>
</feature>
<dbReference type="OrthoDB" id="10262808at2759"/>
<feature type="region of interest" description="Disordered" evidence="7">
    <location>
        <begin position="1"/>
        <end position="48"/>
    </location>
</feature>
<dbReference type="InterPro" id="IPR001789">
    <property type="entry name" value="Sig_transdc_resp-reg_receiver"/>
</dbReference>
<sequence>MSDARTRSRGTVDIDGETLKRADRGRRGRESGDRRSETNAVAAAGEDGGERDADALRVLLATDDAHTRGMVHKMLRELGVEVVMATNGKEVLEVLRGRPKGVAAAAEDVSVDMILLDVLMPALDGEVELVEVCKSNEALRGVPIVIMSTVDERKACGTRYEHSGAAGFLTKPVNRTELKESLSHTRMLKSHESGSAENDGSGNDPNVGSAKSSLTKLTNGEKAAGGSGDGGSGGGGSGQGQNDSGSDNVRLYNEGNEKSRRREAEAMDRWASREGGSGDCGSGGSGQGTGSGSGSHEGSGSGQRDSNENEKFRGLSVQLIKAHGGATTMLELSLPEHSSEHVVVRRSNSRSAFKGFQTYLKSEKKESSVQMMSLDLTQQQHQSFYEASSMMPPADFARFYGPIMPAGMPPPPMDLPLPPPPYIDMNQFTAAAFTSASIRPDMMDSTANPFWSVLQTAADHTQQTSSSQAAEHRAAAIRRFLKKRKERNFDKKVRYASRQQLAASRPRLRGQFVRNAEETTTENGSNGSDGKKSNEFNASAAKGEVQGREEQYVDRHGSNTGTSNEGSKEGSRSSSRDGSK</sequence>
<keyword evidence="5" id="KW-0597">Phosphoprotein</keyword>
<accession>Q5IFN7</accession>
<evidence type="ECO:0000256" key="3">
    <source>
        <dbReference type="ARBA" id="ARBA00023108"/>
    </source>
</evidence>
<dbReference type="InParanoid" id="Q5IFN7"/>
<name>Q5IFN7_OSTTA</name>
<dbReference type="PROSITE" id="PS51017">
    <property type="entry name" value="CCT"/>
    <property type="match status" value="1"/>
</dbReference>
<gene>
    <name evidence="11" type="ORF">OT_ostta13g01820</name>
</gene>